<dbReference type="InterPro" id="IPR017894">
    <property type="entry name" value="HTH_IS21_transposase_type"/>
</dbReference>
<dbReference type="SUPFAM" id="SSF53098">
    <property type="entry name" value="Ribonuclease H-like"/>
    <property type="match status" value="1"/>
</dbReference>
<protein>
    <submittedName>
        <fullName evidence="7">IS21-like element ISMbo1 family transposase</fullName>
    </submittedName>
</protein>
<dbReference type="InterPro" id="IPR001584">
    <property type="entry name" value="Integrase_cat-core"/>
</dbReference>
<feature type="domain" description="Integrase catalytic" evidence="6">
    <location>
        <begin position="124"/>
        <end position="298"/>
    </location>
</feature>
<accession>A0ABN1G106</accession>
<dbReference type="PANTHER" id="PTHR35004:SF8">
    <property type="entry name" value="TRANSPOSASE RV3428C-RELATED"/>
    <property type="match status" value="1"/>
</dbReference>
<keyword evidence="8" id="KW-1185">Reference proteome</keyword>
<dbReference type="PANTHER" id="PTHR35004">
    <property type="entry name" value="TRANSPOSASE RV3428C-RELATED"/>
    <property type="match status" value="1"/>
</dbReference>
<dbReference type="Proteomes" id="UP001501427">
    <property type="component" value="Unassembled WGS sequence"/>
</dbReference>
<dbReference type="SUPFAM" id="SSF46689">
    <property type="entry name" value="Homeodomain-like"/>
    <property type="match status" value="1"/>
</dbReference>
<keyword evidence="2" id="KW-0815">Transposition</keyword>
<evidence type="ECO:0000256" key="3">
    <source>
        <dbReference type="ARBA" id="ARBA00023125"/>
    </source>
</evidence>
<evidence type="ECO:0000313" key="7">
    <source>
        <dbReference type="EMBL" id="GAA0601708.1"/>
    </source>
</evidence>
<dbReference type="Pfam" id="PF00665">
    <property type="entry name" value="rve"/>
    <property type="match status" value="1"/>
</dbReference>
<dbReference type="Gene3D" id="3.30.420.10">
    <property type="entry name" value="Ribonuclease H-like superfamily/Ribonuclease H"/>
    <property type="match status" value="1"/>
</dbReference>
<keyword evidence="4" id="KW-0233">DNA recombination</keyword>
<reference evidence="7 8" key="1">
    <citation type="journal article" date="2019" name="Int. J. Syst. Evol. Microbiol.">
        <title>The Global Catalogue of Microorganisms (GCM) 10K type strain sequencing project: providing services to taxonomists for standard genome sequencing and annotation.</title>
        <authorList>
            <consortium name="The Broad Institute Genomics Platform"/>
            <consortium name="The Broad Institute Genome Sequencing Center for Infectious Disease"/>
            <person name="Wu L."/>
            <person name="Ma J."/>
        </authorList>
    </citation>
    <scope>NUCLEOTIDE SEQUENCE [LARGE SCALE GENOMIC DNA]</scope>
    <source>
        <strain evidence="7 8">JCM 10667</strain>
    </source>
</reference>
<evidence type="ECO:0000256" key="1">
    <source>
        <dbReference type="ARBA" id="ARBA00009277"/>
    </source>
</evidence>
<evidence type="ECO:0000256" key="4">
    <source>
        <dbReference type="ARBA" id="ARBA00023172"/>
    </source>
</evidence>
<dbReference type="InterPro" id="IPR012337">
    <property type="entry name" value="RNaseH-like_sf"/>
</dbReference>
<dbReference type="Pfam" id="PF22483">
    <property type="entry name" value="Mu-transpos_C_2"/>
    <property type="match status" value="1"/>
</dbReference>
<keyword evidence="3" id="KW-0238">DNA-binding</keyword>
<dbReference type="PROSITE" id="PS50994">
    <property type="entry name" value="INTEGRASE"/>
    <property type="match status" value="1"/>
</dbReference>
<dbReference type="PROSITE" id="PS50531">
    <property type="entry name" value="HTH_IS21"/>
    <property type="match status" value="1"/>
</dbReference>
<sequence length="424" mass="47139">MGARTLTPSTLWRVIKVEDWAEIRRLHRAEGMPIKAIARRLGIARNTVRKALAASEPPKYQRARKGSIVDAVEPQIRALLKEFPEMPTTVIAERIGWERSMTVLKDRVRLLRPEYKPTDPASRTSYRPGGLAQCDLWFPPVQVPVGGTVRTNLPVLVMVCGYSRWLMARMLPSRAAGDLFAGMWALLSVLGAVPKTLVWDNESAVGGWRQGHPQPTKDAVAFAGSLGVRIWQCRPGDPEAKGLVERANGYLETSFLPGRIFTSPQDFNAQLAGWLERANQRQHRRIQCRPVDRLPADLAAMVELPPVPPLVGWRTSTRLARDHYVRVASNDYSVHPSAIGRLVEIVADLEQVTVACAGRTVARHDRCWDIHQSLTDPDHDQAAQKMRRARLQAVAPAETEVEFRQLASYDALFGIGADVEGGVA</sequence>
<evidence type="ECO:0000259" key="6">
    <source>
        <dbReference type="PROSITE" id="PS50994"/>
    </source>
</evidence>
<name>A0ABN1G106_9ACTN</name>
<dbReference type="Pfam" id="PF02796">
    <property type="entry name" value="HTH_7"/>
    <property type="match status" value="1"/>
</dbReference>
<organism evidence="7 8">
    <name type="scientific">Actinomadura livida</name>
    <dbReference type="NCBI Taxonomy" id="79909"/>
    <lineage>
        <taxon>Bacteria</taxon>
        <taxon>Bacillati</taxon>
        <taxon>Actinomycetota</taxon>
        <taxon>Actinomycetes</taxon>
        <taxon>Streptosporangiales</taxon>
        <taxon>Thermomonosporaceae</taxon>
        <taxon>Actinomadura</taxon>
    </lineage>
</organism>
<dbReference type="InterPro" id="IPR054353">
    <property type="entry name" value="IstA-like_C"/>
</dbReference>
<dbReference type="InterPro" id="IPR006120">
    <property type="entry name" value="Resolvase_HTH_dom"/>
</dbReference>
<dbReference type="NCBIfam" id="NF033546">
    <property type="entry name" value="transpos_IS21"/>
    <property type="match status" value="1"/>
</dbReference>
<dbReference type="EMBL" id="BAAAHD010000116">
    <property type="protein sequence ID" value="GAA0601708.1"/>
    <property type="molecule type" value="Genomic_DNA"/>
</dbReference>
<gene>
    <name evidence="7" type="primary">istA</name>
    <name evidence="7" type="ORF">GCM10009546_74020</name>
</gene>
<dbReference type="InterPro" id="IPR009057">
    <property type="entry name" value="Homeodomain-like_sf"/>
</dbReference>
<feature type="domain" description="HTH IS21-type" evidence="5">
    <location>
        <begin position="19"/>
        <end position="80"/>
    </location>
</feature>
<evidence type="ECO:0000259" key="5">
    <source>
        <dbReference type="PROSITE" id="PS50531"/>
    </source>
</evidence>
<comment type="caution">
    <text evidence="7">The sequence shown here is derived from an EMBL/GenBank/DDBJ whole genome shotgun (WGS) entry which is preliminary data.</text>
</comment>
<dbReference type="Gene3D" id="1.10.10.60">
    <property type="entry name" value="Homeodomain-like"/>
    <property type="match status" value="1"/>
</dbReference>
<evidence type="ECO:0000256" key="2">
    <source>
        <dbReference type="ARBA" id="ARBA00022578"/>
    </source>
</evidence>
<proteinExistence type="inferred from homology"/>
<evidence type="ECO:0000313" key="8">
    <source>
        <dbReference type="Proteomes" id="UP001501427"/>
    </source>
</evidence>
<dbReference type="InterPro" id="IPR036397">
    <property type="entry name" value="RNaseH_sf"/>
</dbReference>
<comment type="similarity">
    <text evidence="1">Belongs to the transposase IS21/IS408/IS1162 family.</text>
</comment>